<evidence type="ECO:0000313" key="1">
    <source>
        <dbReference type="EMBL" id="KAI0299747.1"/>
    </source>
</evidence>
<dbReference type="EMBL" id="WTXG01000021">
    <property type="protein sequence ID" value="KAI0299747.1"/>
    <property type="molecule type" value="Genomic_DNA"/>
</dbReference>
<proteinExistence type="predicted"/>
<dbReference type="Proteomes" id="UP001203297">
    <property type="component" value="Unassembled WGS sequence"/>
</dbReference>
<gene>
    <name evidence="1" type="ORF">B0F90DRAFT_1726970</name>
</gene>
<organism evidence="1 2">
    <name type="scientific">Multifurca ochricompacta</name>
    <dbReference type="NCBI Taxonomy" id="376703"/>
    <lineage>
        <taxon>Eukaryota</taxon>
        <taxon>Fungi</taxon>
        <taxon>Dikarya</taxon>
        <taxon>Basidiomycota</taxon>
        <taxon>Agaricomycotina</taxon>
        <taxon>Agaricomycetes</taxon>
        <taxon>Russulales</taxon>
        <taxon>Russulaceae</taxon>
        <taxon>Multifurca</taxon>
    </lineage>
</organism>
<accession>A0AAD4M2R5</accession>
<evidence type="ECO:0000313" key="2">
    <source>
        <dbReference type="Proteomes" id="UP001203297"/>
    </source>
</evidence>
<reference evidence="1" key="1">
    <citation type="journal article" date="2022" name="New Phytol.">
        <title>Evolutionary transition to the ectomycorrhizal habit in the genomes of a hyperdiverse lineage of mushroom-forming fungi.</title>
        <authorList>
            <person name="Looney B."/>
            <person name="Miyauchi S."/>
            <person name="Morin E."/>
            <person name="Drula E."/>
            <person name="Courty P.E."/>
            <person name="Kohler A."/>
            <person name="Kuo A."/>
            <person name="LaButti K."/>
            <person name="Pangilinan J."/>
            <person name="Lipzen A."/>
            <person name="Riley R."/>
            <person name="Andreopoulos W."/>
            <person name="He G."/>
            <person name="Johnson J."/>
            <person name="Nolan M."/>
            <person name="Tritt A."/>
            <person name="Barry K.W."/>
            <person name="Grigoriev I.V."/>
            <person name="Nagy L.G."/>
            <person name="Hibbett D."/>
            <person name="Henrissat B."/>
            <person name="Matheny P.B."/>
            <person name="Labbe J."/>
            <person name="Martin F.M."/>
        </authorList>
    </citation>
    <scope>NUCLEOTIDE SEQUENCE</scope>
    <source>
        <strain evidence="1">BPL690</strain>
    </source>
</reference>
<protein>
    <submittedName>
        <fullName evidence="1">Uncharacterized protein</fullName>
    </submittedName>
</protein>
<sequence>MKRKCRYLLSRNAWAAAGAMCVLFTIKQSSFLSKMESQHDDLAQWVDEILTGVWQY</sequence>
<dbReference type="AlphaFoldDB" id="A0AAD4M2R5"/>
<keyword evidence="2" id="KW-1185">Reference proteome</keyword>
<name>A0AAD4M2R5_9AGAM</name>
<comment type="caution">
    <text evidence="1">The sequence shown here is derived from an EMBL/GenBank/DDBJ whole genome shotgun (WGS) entry which is preliminary data.</text>
</comment>